<proteinExistence type="predicted"/>
<keyword evidence="2" id="KW-1185">Reference proteome</keyword>
<reference evidence="1 2" key="1">
    <citation type="submission" date="2021-10" db="EMBL/GenBank/DDBJ databases">
        <title>Draft genome of Aestuariibacter halophilus JC2043.</title>
        <authorList>
            <person name="Emsley S.A."/>
            <person name="Pfannmuller K.M."/>
            <person name="Ushijima B."/>
            <person name="Saw J.H."/>
            <person name="Videau P."/>
        </authorList>
    </citation>
    <scope>NUCLEOTIDE SEQUENCE [LARGE SCALE GENOMIC DNA]</scope>
    <source>
        <strain evidence="1 2">JC2043</strain>
    </source>
</reference>
<organism evidence="1 2">
    <name type="scientific">Fluctibacter halophilus</name>
    <dbReference type="NCBI Taxonomy" id="226011"/>
    <lineage>
        <taxon>Bacteria</taxon>
        <taxon>Pseudomonadati</taxon>
        <taxon>Pseudomonadota</taxon>
        <taxon>Gammaproteobacteria</taxon>
        <taxon>Alteromonadales</taxon>
        <taxon>Alteromonadaceae</taxon>
        <taxon>Fluctibacter</taxon>
    </lineage>
</organism>
<comment type="caution">
    <text evidence="1">The sequence shown here is derived from an EMBL/GenBank/DDBJ whole genome shotgun (WGS) entry which is preliminary data.</text>
</comment>
<protein>
    <submittedName>
        <fullName evidence="1">TIGR02647 family protein</fullName>
    </submittedName>
</protein>
<sequence>MAFTQHMAEELDLLLKFPTQSMMQGLKIHHDAPASTVAAAQRLFDKGIISQPDGGYLTDLGHDLIDHAQRLAMALTPKTASSG</sequence>
<evidence type="ECO:0000313" key="1">
    <source>
        <dbReference type="EMBL" id="MCC2617267.1"/>
    </source>
</evidence>
<accession>A0ABS8G9L4</accession>
<dbReference type="InterPro" id="IPR013468">
    <property type="entry name" value="CHP02647"/>
</dbReference>
<dbReference type="Proteomes" id="UP001520878">
    <property type="component" value="Unassembled WGS sequence"/>
</dbReference>
<evidence type="ECO:0000313" key="2">
    <source>
        <dbReference type="Proteomes" id="UP001520878"/>
    </source>
</evidence>
<gene>
    <name evidence="1" type="ORF">LJ739_13520</name>
</gene>
<name>A0ABS8G9L4_9ALTE</name>
<dbReference type="NCBIfam" id="TIGR02647">
    <property type="entry name" value="DNA"/>
    <property type="match status" value="1"/>
</dbReference>
<dbReference type="EMBL" id="JAJEWP010000004">
    <property type="protein sequence ID" value="MCC2617267.1"/>
    <property type="molecule type" value="Genomic_DNA"/>
</dbReference>
<dbReference type="RefSeq" id="WP_229161289.1">
    <property type="nucleotide sequence ID" value="NZ_JAJEWP010000004.1"/>
</dbReference>
<dbReference type="Pfam" id="PF18918">
    <property type="entry name" value="DUF5669"/>
    <property type="match status" value="1"/>
</dbReference>